<dbReference type="Proteomes" id="UP000813385">
    <property type="component" value="Unassembled WGS sequence"/>
</dbReference>
<dbReference type="EMBL" id="JAGPXD010000002">
    <property type="protein sequence ID" value="KAH7369087.1"/>
    <property type="molecule type" value="Genomic_DNA"/>
</dbReference>
<dbReference type="AlphaFoldDB" id="A0A8K0X6P0"/>
<feature type="region of interest" description="Disordered" evidence="1">
    <location>
        <begin position="20"/>
        <end position="41"/>
    </location>
</feature>
<comment type="caution">
    <text evidence="2">The sequence shown here is derived from an EMBL/GenBank/DDBJ whole genome shotgun (WGS) entry which is preliminary data.</text>
</comment>
<sequence length="201" mass="21492">MGTMGSTVLIWEGTLAAAPAGGCSEGPRDHQEASTTRPVRPCRATRKALPTPRLHMFGLALLTGLPLPLRMGMGHVRGSAGQDGQKLPQLSAGRLQLLSSLMTPRKSSFEPLGREGKRVVCSPALSNASFPPAVGRPSLPLWADYWLNARLTRTTPRLPSLVPHLDGSTIVIPDDLSVRLPLLVVNYNIPLRAPTPTPASF</sequence>
<evidence type="ECO:0000313" key="3">
    <source>
        <dbReference type="Proteomes" id="UP000813385"/>
    </source>
</evidence>
<protein>
    <submittedName>
        <fullName evidence="2">Uncharacterized protein</fullName>
    </submittedName>
</protein>
<proteinExistence type="predicted"/>
<gene>
    <name evidence="2" type="ORF">B0T11DRAFT_70305</name>
</gene>
<organism evidence="2 3">
    <name type="scientific">Plectosphaerella cucumerina</name>
    <dbReference type="NCBI Taxonomy" id="40658"/>
    <lineage>
        <taxon>Eukaryota</taxon>
        <taxon>Fungi</taxon>
        <taxon>Dikarya</taxon>
        <taxon>Ascomycota</taxon>
        <taxon>Pezizomycotina</taxon>
        <taxon>Sordariomycetes</taxon>
        <taxon>Hypocreomycetidae</taxon>
        <taxon>Glomerellales</taxon>
        <taxon>Plectosphaerellaceae</taxon>
        <taxon>Plectosphaerella</taxon>
    </lineage>
</organism>
<keyword evidence="3" id="KW-1185">Reference proteome</keyword>
<accession>A0A8K0X6P0</accession>
<name>A0A8K0X6P0_9PEZI</name>
<reference evidence="2" key="1">
    <citation type="journal article" date="2021" name="Nat. Commun.">
        <title>Genetic determinants of endophytism in the Arabidopsis root mycobiome.</title>
        <authorList>
            <person name="Mesny F."/>
            <person name="Miyauchi S."/>
            <person name="Thiergart T."/>
            <person name="Pickel B."/>
            <person name="Atanasova L."/>
            <person name="Karlsson M."/>
            <person name="Huettel B."/>
            <person name="Barry K.W."/>
            <person name="Haridas S."/>
            <person name="Chen C."/>
            <person name="Bauer D."/>
            <person name="Andreopoulos W."/>
            <person name="Pangilinan J."/>
            <person name="LaButti K."/>
            <person name="Riley R."/>
            <person name="Lipzen A."/>
            <person name="Clum A."/>
            <person name="Drula E."/>
            <person name="Henrissat B."/>
            <person name="Kohler A."/>
            <person name="Grigoriev I.V."/>
            <person name="Martin F.M."/>
            <person name="Hacquard S."/>
        </authorList>
    </citation>
    <scope>NUCLEOTIDE SEQUENCE</scope>
    <source>
        <strain evidence="2">MPI-CAGE-AT-0016</strain>
    </source>
</reference>
<evidence type="ECO:0000256" key="1">
    <source>
        <dbReference type="SAM" id="MobiDB-lite"/>
    </source>
</evidence>
<evidence type="ECO:0000313" key="2">
    <source>
        <dbReference type="EMBL" id="KAH7369087.1"/>
    </source>
</evidence>